<dbReference type="AlphaFoldDB" id="A0A1U7HCY9"/>
<dbReference type="SMART" id="SM00317">
    <property type="entry name" value="SET"/>
    <property type="match status" value="1"/>
</dbReference>
<dbReference type="Proteomes" id="UP000186868">
    <property type="component" value="Unassembled WGS sequence"/>
</dbReference>
<protein>
    <submittedName>
        <fullName evidence="2">SET domain-containing protein-lysine N-methyltransferase</fullName>
    </submittedName>
</protein>
<organism evidence="2 3">
    <name type="scientific">Hydrococcus rivularis NIES-593</name>
    <dbReference type="NCBI Taxonomy" id="1921803"/>
    <lineage>
        <taxon>Bacteria</taxon>
        <taxon>Bacillati</taxon>
        <taxon>Cyanobacteriota</taxon>
        <taxon>Cyanophyceae</taxon>
        <taxon>Pleurocapsales</taxon>
        <taxon>Hydrococcaceae</taxon>
        <taxon>Hydrococcus</taxon>
    </lineage>
</organism>
<dbReference type="Pfam" id="PF00856">
    <property type="entry name" value="SET"/>
    <property type="match status" value="1"/>
</dbReference>
<dbReference type="InterPro" id="IPR046341">
    <property type="entry name" value="SET_dom_sf"/>
</dbReference>
<dbReference type="STRING" id="1921803.NIES593_15625"/>
<accession>A0A1U7HCY9</accession>
<dbReference type="SUPFAM" id="SSF82199">
    <property type="entry name" value="SET domain"/>
    <property type="match status" value="1"/>
</dbReference>
<dbReference type="PROSITE" id="PS50280">
    <property type="entry name" value="SET"/>
    <property type="match status" value="1"/>
</dbReference>
<keyword evidence="2" id="KW-0489">Methyltransferase</keyword>
<dbReference type="OrthoDB" id="166979at2"/>
<dbReference type="CDD" id="cd08161">
    <property type="entry name" value="SET"/>
    <property type="match status" value="1"/>
</dbReference>
<gene>
    <name evidence="2" type="ORF">NIES593_15625</name>
</gene>
<keyword evidence="2" id="KW-0808">Transferase</keyword>
<evidence type="ECO:0000259" key="1">
    <source>
        <dbReference type="PROSITE" id="PS50280"/>
    </source>
</evidence>
<evidence type="ECO:0000313" key="2">
    <source>
        <dbReference type="EMBL" id="OKH21424.1"/>
    </source>
</evidence>
<dbReference type="Gene3D" id="2.170.270.10">
    <property type="entry name" value="SET domain"/>
    <property type="match status" value="1"/>
</dbReference>
<dbReference type="GO" id="GO:0008168">
    <property type="term" value="F:methyltransferase activity"/>
    <property type="evidence" value="ECO:0007669"/>
    <property type="project" value="UniProtKB-KW"/>
</dbReference>
<feature type="domain" description="SET" evidence="1">
    <location>
        <begin position="4"/>
        <end position="112"/>
    </location>
</feature>
<reference evidence="2 3" key="1">
    <citation type="submission" date="2016-11" db="EMBL/GenBank/DDBJ databases">
        <title>Draft Genome Sequences of Nine Cyanobacterial Strains from Diverse Habitats.</title>
        <authorList>
            <person name="Zhu T."/>
            <person name="Hou S."/>
            <person name="Lu X."/>
            <person name="Hess W.R."/>
        </authorList>
    </citation>
    <scope>NUCLEOTIDE SEQUENCE [LARGE SCALE GENOMIC DNA]</scope>
    <source>
        <strain evidence="2 3">NIES-593</strain>
    </source>
</reference>
<dbReference type="EMBL" id="MRCB01000020">
    <property type="protein sequence ID" value="OKH21424.1"/>
    <property type="molecule type" value="Genomic_DNA"/>
</dbReference>
<sequence>MMHPHTRLGFVNEEIGYGVFATQFIPKGTIVWVLDDLDYKLDEAYVKSLDPLRQKQVRKYTFRDSEGKYILCWDIGRFVNHSFNANCIATAYDFEIAVRDIHPGEELRDDYGCLNLDETFDFPPEEGVLRTKVTPDDLLNYHQEWDRLVLEAMPYFNKVEQPLKHLIDRKYIDKVNAVAEGRELLDSVLVTYYDRYKKLNLSLN</sequence>
<dbReference type="GO" id="GO:0032259">
    <property type="term" value="P:methylation"/>
    <property type="evidence" value="ECO:0007669"/>
    <property type="project" value="UniProtKB-KW"/>
</dbReference>
<comment type="caution">
    <text evidence="2">The sequence shown here is derived from an EMBL/GenBank/DDBJ whole genome shotgun (WGS) entry which is preliminary data.</text>
</comment>
<dbReference type="InterPro" id="IPR001214">
    <property type="entry name" value="SET_dom"/>
</dbReference>
<keyword evidence="3" id="KW-1185">Reference proteome</keyword>
<evidence type="ECO:0000313" key="3">
    <source>
        <dbReference type="Proteomes" id="UP000186868"/>
    </source>
</evidence>
<dbReference type="RefSeq" id="WP_073600472.1">
    <property type="nucleotide sequence ID" value="NZ_MRCB01000020.1"/>
</dbReference>
<proteinExistence type="predicted"/>
<name>A0A1U7HCY9_9CYAN</name>